<accession>K0S182</accession>
<comment type="caution">
    <text evidence="2">The sequence shown here is derived from an EMBL/GenBank/DDBJ whole genome shotgun (WGS) entry which is preliminary data.</text>
</comment>
<organism evidence="2 3">
    <name type="scientific">Thalassiosira oceanica</name>
    <name type="common">Marine diatom</name>
    <dbReference type="NCBI Taxonomy" id="159749"/>
    <lineage>
        <taxon>Eukaryota</taxon>
        <taxon>Sar</taxon>
        <taxon>Stramenopiles</taxon>
        <taxon>Ochrophyta</taxon>
        <taxon>Bacillariophyta</taxon>
        <taxon>Coscinodiscophyceae</taxon>
        <taxon>Thalassiosirophycidae</taxon>
        <taxon>Thalassiosirales</taxon>
        <taxon>Thalassiosiraceae</taxon>
        <taxon>Thalassiosira</taxon>
    </lineage>
</organism>
<evidence type="ECO:0000313" key="3">
    <source>
        <dbReference type="Proteomes" id="UP000266841"/>
    </source>
</evidence>
<protein>
    <submittedName>
        <fullName evidence="2">Uncharacterized protein</fullName>
    </submittedName>
</protein>
<proteinExistence type="predicted"/>
<feature type="compositionally biased region" description="Basic residues" evidence="1">
    <location>
        <begin position="69"/>
        <end position="84"/>
    </location>
</feature>
<dbReference type="Proteomes" id="UP000266841">
    <property type="component" value="Unassembled WGS sequence"/>
</dbReference>
<gene>
    <name evidence="2" type="ORF">THAOC_21352</name>
</gene>
<dbReference type="EMBL" id="AGNL01024994">
    <property type="protein sequence ID" value="EJK58514.1"/>
    <property type="molecule type" value="Genomic_DNA"/>
</dbReference>
<dbReference type="AlphaFoldDB" id="K0S182"/>
<name>K0S182_THAOC</name>
<evidence type="ECO:0000256" key="1">
    <source>
        <dbReference type="SAM" id="MobiDB-lite"/>
    </source>
</evidence>
<sequence>MLATLLPPEYLTFNNNDQNALNEAAPPPPPPPRLRGVGARLRPRQEEGGDAEASPPDLRRGDQPVHGLAGRRPRVPLRRGRRRAQVVPDGRMMLRRPSRNHYVNGAFGLTFPRSPLAGTVPRHSSRGHSTGTRVLKYMYSAKCDRAEATGNVDAKLNNAMDW</sequence>
<feature type="non-terminal residue" evidence="2">
    <location>
        <position position="162"/>
    </location>
</feature>
<feature type="region of interest" description="Disordered" evidence="1">
    <location>
        <begin position="1"/>
        <end position="84"/>
    </location>
</feature>
<evidence type="ECO:0000313" key="2">
    <source>
        <dbReference type="EMBL" id="EJK58514.1"/>
    </source>
</evidence>
<feature type="compositionally biased region" description="Polar residues" evidence="1">
    <location>
        <begin position="12"/>
        <end position="21"/>
    </location>
</feature>
<dbReference type="eggNOG" id="ENOG502R68R">
    <property type="taxonomic scope" value="Eukaryota"/>
</dbReference>
<keyword evidence="3" id="KW-1185">Reference proteome</keyword>
<reference evidence="2 3" key="1">
    <citation type="journal article" date="2012" name="Genome Biol.">
        <title>Genome and low-iron response of an oceanic diatom adapted to chronic iron limitation.</title>
        <authorList>
            <person name="Lommer M."/>
            <person name="Specht M."/>
            <person name="Roy A.S."/>
            <person name="Kraemer L."/>
            <person name="Andreson R."/>
            <person name="Gutowska M.A."/>
            <person name="Wolf J."/>
            <person name="Bergner S.V."/>
            <person name="Schilhabel M.B."/>
            <person name="Klostermeier U.C."/>
            <person name="Beiko R.G."/>
            <person name="Rosenstiel P."/>
            <person name="Hippler M."/>
            <person name="Laroche J."/>
        </authorList>
    </citation>
    <scope>NUCLEOTIDE SEQUENCE [LARGE SCALE GENOMIC DNA]</scope>
    <source>
        <strain evidence="2 3">CCMP1005</strain>
    </source>
</reference>